<name>A0A7C2NYB2_9PLAN</name>
<reference evidence="1" key="1">
    <citation type="journal article" date="2020" name="mSystems">
        <title>Genome- and Community-Level Interaction Insights into Carbon Utilization and Element Cycling Functions of Hydrothermarchaeota in Hydrothermal Sediment.</title>
        <authorList>
            <person name="Zhou Z."/>
            <person name="Liu Y."/>
            <person name="Xu W."/>
            <person name="Pan J."/>
            <person name="Luo Z.H."/>
            <person name="Li M."/>
        </authorList>
    </citation>
    <scope>NUCLEOTIDE SEQUENCE [LARGE SCALE GENOMIC DNA]</scope>
    <source>
        <strain evidence="1">SpSt-339</strain>
    </source>
</reference>
<protein>
    <recommendedName>
        <fullName evidence="2">Tetratricopeptide repeat protein</fullName>
    </recommendedName>
</protein>
<dbReference type="PROSITE" id="PS51257">
    <property type="entry name" value="PROKAR_LIPOPROTEIN"/>
    <property type="match status" value="1"/>
</dbReference>
<organism evidence="1">
    <name type="scientific">Schlesneria paludicola</name>
    <dbReference type="NCBI Taxonomy" id="360056"/>
    <lineage>
        <taxon>Bacteria</taxon>
        <taxon>Pseudomonadati</taxon>
        <taxon>Planctomycetota</taxon>
        <taxon>Planctomycetia</taxon>
        <taxon>Planctomycetales</taxon>
        <taxon>Planctomycetaceae</taxon>
        <taxon>Schlesneria</taxon>
    </lineage>
</organism>
<evidence type="ECO:0000313" key="1">
    <source>
        <dbReference type="EMBL" id="HEN16530.1"/>
    </source>
</evidence>
<accession>A0A7C2NYB2</accession>
<comment type="caution">
    <text evidence="1">The sequence shown here is derived from an EMBL/GenBank/DDBJ whole genome shotgun (WGS) entry which is preliminary data.</text>
</comment>
<evidence type="ECO:0008006" key="2">
    <source>
        <dbReference type="Google" id="ProtNLM"/>
    </source>
</evidence>
<dbReference type="EMBL" id="DSOK01000380">
    <property type="protein sequence ID" value="HEN16530.1"/>
    <property type="molecule type" value="Genomic_DNA"/>
</dbReference>
<gene>
    <name evidence="1" type="ORF">ENQ76_13800</name>
</gene>
<proteinExistence type="predicted"/>
<dbReference type="AlphaFoldDB" id="A0A7C2NYB2"/>
<sequence>MRSAPTTALLTCGFAILWALAGCATHLDRLQPVRDSFFAGNVDQARTLVEQAEKKRGDRDVLKLDRAMIELASGRPKEAERLLREARDRFDHLEQKSLAEDAASLAADDTLRSYAGEDYEKVLIRVMLALSNLMADGGDASAYALQITEKQEQIAQRLETKDIDAQLRMQAYKQIALGPYIRAMIAEESPLTLDDAVRARVQVASFAPEFRDGKSDLQRAQHEVPIPPGHGVLYVFALVGRGPVKEEVHEVATQAALLVADRIVSANANRGLPPTLAPVPIPKVVTFSPAVQSIGVQVDGAAVGRTATIVDIGHMASLQQEARYPEILGRAVARRVLKKGAIYAVKEGVDAEPWSPESIALNLVGIAWEATERADLRCWGLLPDQIQVLRVTLPAGEHDIALQPDIARQSDGRSMPLGPVAQTRVRIHDGRNAYLLGCFPDWQLVGQLLTSGGE</sequence>